<evidence type="ECO:0000256" key="6">
    <source>
        <dbReference type="ARBA" id="ARBA00023136"/>
    </source>
</evidence>
<keyword evidence="3" id="KW-1003">Cell membrane</keyword>
<feature type="transmembrane region" description="Helical" evidence="7">
    <location>
        <begin position="35"/>
        <end position="58"/>
    </location>
</feature>
<evidence type="ECO:0000256" key="5">
    <source>
        <dbReference type="ARBA" id="ARBA00022989"/>
    </source>
</evidence>
<dbReference type="GO" id="GO:0055085">
    <property type="term" value="P:transmembrane transport"/>
    <property type="evidence" value="ECO:0007669"/>
    <property type="project" value="InterPro"/>
</dbReference>
<feature type="transmembrane region" description="Helical" evidence="7">
    <location>
        <begin position="187"/>
        <end position="207"/>
    </location>
</feature>
<feature type="transmembrane region" description="Helical" evidence="7">
    <location>
        <begin position="219"/>
        <end position="237"/>
    </location>
</feature>
<keyword evidence="4 7" id="KW-0812">Transmembrane</keyword>
<comment type="subcellular location">
    <subcellularLocation>
        <location evidence="1">Membrane</location>
        <topology evidence="1">Multi-pass membrane protein</topology>
    </subcellularLocation>
</comment>
<feature type="transmembrane region" description="Helical" evidence="7">
    <location>
        <begin position="123"/>
        <end position="147"/>
    </location>
</feature>
<keyword evidence="6 7" id="KW-0472">Membrane</keyword>
<sequence length="300" mass="31414">MPAIVQFYFSAIVLMLPLLSCVGIGVYWARRELPFGGAFITTLVTSVTTPALVFHTFVTTHLDDRALADVAVATLLALLLCALVSALLLKLWKLPVRTLLPTAFLPNAGNLGLPISQMAFGDAGLSVAVAFFAVNSFVMHTVAVRLLPGVNTKGSWKSPILLASVVAVAMRLLDVPVPAWIVETSRMLGAVTVPLMLLSLGHALALIPSGGLRDGAKVAVIRLAVGLGAGLAVVWALDLEPLLAGALSLQMAMPCAVVSYMYVKRYTPLGDTAAGAVLVSTVAFLALAPVMLWLSRGGAY</sequence>
<keyword evidence="2" id="KW-0813">Transport</keyword>
<feature type="transmembrane region" description="Helical" evidence="7">
    <location>
        <begin position="243"/>
        <end position="263"/>
    </location>
</feature>
<dbReference type="EMBL" id="POQS01000003">
    <property type="protein sequence ID" value="PND33479.1"/>
    <property type="molecule type" value="Genomic_DNA"/>
</dbReference>
<proteinExistence type="predicted"/>
<reference evidence="8 9" key="1">
    <citation type="submission" date="2018-01" db="EMBL/GenBank/DDBJ databases">
        <title>The draft genome of an aniline degradation strain ANB-1.</title>
        <authorList>
            <person name="Zhang L."/>
            <person name="Jiang J."/>
        </authorList>
    </citation>
    <scope>NUCLEOTIDE SEQUENCE [LARGE SCALE GENOMIC DNA]</scope>
    <source>
        <strain evidence="8 9">ANB-1</strain>
    </source>
</reference>
<name>A0A2N8KJ53_9BURK</name>
<dbReference type="PANTHER" id="PTHR36838:SF1">
    <property type="entry name" value="SLR1864 PROTEIN"/>
    <property type="match status" value="1"/>
</dbReference>
<evidence type="ECO:0000256" key="4">
    <source>
        <dbReference type="ARBA" id="ARBA00022692"/>
    </source>
</evidence>
<keyword evidence="5 7" id="KW-1133">Transmembrane helix</keyword>
<dbReference type="Proteomes" id="UP000235994">
    <property type="component" value="Unassembled WGS sequence"/>
</dbReference>
<dbReference type="Pfam" id="PF03547">
    <property type="entry name" value="Mem_trans"/>
    <property type="match status" value="2"/>
</dbReference>
<organism evidence="8 9">
    <name type="scientific">Achromobacter pulmonis</name>
    <dbReference type="NCBI Taxonomy" id="1389932"/>
    <lineage>
        <taxon>Bacteria</taxon>
        <taxon>Pseudomonadati</taxon>
        <taxon>Pseudomonadota</taxon>
        <taxon>Betaproteobacteria</taxon>
        <taxon>Burkholderiales</taxon>
        <taxon>Alcaligenaceae</taxon>
        <taxon>Achromobacter</taxon>
    </lineage>
</organism>
<comment type="caution">
    <text evidence="8">The sequence shown here is derived from an EMBL/GenBank/DDBJ whole genome shotgun (WGS) entry which is preliminary data.</text>
</comment>
<accession>A0A2N8KJ53</accession>
<protein>
    <recommendedName>
        <fullName evidence="10">AEC family transporter</fullName>
    </recommendedName>
</protein>
<evidence type="ECO:0000256" key="3">
    <source>
        <dbReference type="ARBA" id="ARBA00022475"/>
    </source>
</evidence>
<dbReference type="PANTHER" id="PTHR36838">
    <property type="entry name" value="AUXIN EFFLUX CARRIER FAMILY PROTEIN"/>
    <property type="match status" value="1"/>
</dbReference>
<evidence type="ECO:0000313" key="9">
    <source>
        <dbReference type="Proteomes" id="UP000235994"/>
    </source>
</evidence>
<feature type="transmembrane region" description="Helical" evidence="7">
    <location>
        <begin position="7"/>
        <end position="29"/>
    </location>
</feature>
<evidence type="ECO:0008006" key="10">
    <source>
        <dbReference type="Google" id="ProtNLM"/>
    </source>
</evidence>
<evidence type="ECO:0000313" key="8">
    <source>
        <dbReference type="EMBL" id="PND33479.1"/>
    </source>
</evidence>
<feature type="transmembrane region" description="Helical" evidence="7">
    <location>
        <begin position="70"/>
        <end position="92"/>
    </location>
</feature>
<dbReference type="AlphaFoldDB" id="A0A2N8KJ53"/>
<keyword evidence="9" id="KW-1185">Reference proteome</keyword>
<dbReference type="GO" id="GO:0016020">
    <property type="term" value="C:membrane"/>
    <property type="evidence" value="ECO:0007669"/>
    <property type="project" value="UniProtKB-SubCell"/>
</dbReference>
<gene>
    <name evidence="8" type="ORF">C1I89_13460</name>
</gene>
<evidence type="ECO:0000256" key="1">
    <source>
        <dbReference type="ARBA" id="ARBA00004141"/>
    </source>
</evidence>
<dbReference type="RefSeq" id="WP_102773265.1">
    <property type="nucleotide sequence ID" value="NZ_POQS01000003.1"/>
</dbReference>
<feature type="transmembrane region" description="Helical" evidence="7">
    <location>
        <begin position="159"/>
        <end position="181"/>
    </location>
</feature>
<evidence type="ECO:0000256" key="7">
    <source>
        <dbReference type="SAM" id="Phobius"/>
    </source>
</evidence>
<feature type="transmembrane region" description="Helical" evidence="7">
    <location>
        <begin position="275"/>
        <end position="294"/>
    </location>
</feature>
<evidence type="ECO:0000256" key="2">
    <source>
        <dbReference type="ARBA" id="ARBA00022448"/>
    </source>
</evidence>
<dbReference type="InterPro" id="IPR004776">
    <property type="entry name" value="Mem_transp_PIN-like"/>
</dbReference>